<dbReference type="Pfam" id="PF08240">
    <property type="entry name" value="ADH_N"/>
    <property type="match status" value="1"/>
</dbReference>
<evidence type="ECO:0000313" key="5">
    <source>
        <dbReference type="Proteomes" id="UP000076744"/>
    </source>
</evidence>
<reference evidence="4 5" key="1">
    <citation type="journal article" date="2016" name="Genome Biol. Evol.">
        <title>Divergent and convergent evolution of fungal pathogenicity.</title>
        <authorList>
            <person name="Shang Y."/>
            <person name="Xiao G."/>
            <person name="Zheng P."/>
            <person name="Cen K."/>
            <person name="Zhan S."/>
            <person name="Wang C."/>
        </authorList>
    </citation>
    <scope>NUCLEOTIDE SEQUENCE [LARGE SCALE GENOMIC DNA]</scope>
    <source>
        <strain evidence="4 5">ARSEF 2679</strain>
    </source>
</reference>
<dbReference type="EMBL" id="AZHB01000005">
    <property type="protein sequence ID" value="OAA69907.1"/>
    <property type="molecule type" value="Genomic_DNA"/>
</dbReference>
<dbReference type="PANTHER" id="PTHR11695">
    <property type="entry name" value="ALCOHOL DEHYDROGENASE RELATED"/>
    <property type="match status" value="1"/>
</dbReference>
<dbReference type="OrthoDB" id="201656at2759"/>
<protein>
    <submittedName>
        <fullName evidence="4">Reticulon-4-interacting protein 1</fullName>
    </submittedName>
</protein>
<evidence type="ECO:0000256" key="1">
    <source>
        <dbReference type="ARBA" id="ARBA00005179"/>
    </source>
</evidence>
<dbReference type="Gene3D" id="3.90.180.10">
    <property type="entry name" value="Medium-chain alcohol dehydrogenases, catalytic domain"/>
    <property type="match status" value="1"/>
</dbReference>
<accession>A0A168BBW8</accession>
<comment type="caution">
    <text evidence="4">The sequence shown here is derived from an EMBL/GenBank/DDBJ whole genome shotgun (WGS) entry which is preliminary data.</text>
</comment>
<feature type="region of interest" description="Disordered" evidence="2">
    <location>
        <begin position="117"/>
        <end position="142"/>
    </location>
</feature>
<dbReference type="InterPro" id="IPR011032">
    <property type="entry name" value="GroES-like_sf"/>
</dbReference>
<dbReference type="InterPro" id="IPR050700">
    <property type="entry name" value="YIM1/Zinc_Alcohol_DH_Fams"/>
</dbReference>
<feature type="domain" description="Alcohol dehydrogenase-like N-terminal" evidence="3">
    <location>
        <begin position="37"/>
        <end position="124"/>
    </location>
</feature>
<dbReference type="Proteomes" id="UP000076744">
    <property type="component" value="Unassembled WGS sequence"/>
</dbReference>
<gene>
    <name evidence="4" type="ORF">ISF_03177</name>
</gene>
<dbReference type="AlphaFoldDB" id="A0A168BBW8"/>
<dbReference type="PANTHER" id="PTHR11695:SF294">
    <property type="entry name" value="RETICULON-4-INTERACTING PROTEIN 1, MITOCHONDRIAL"/>
    <property type="match status" value="1"/>
</dbReference>
<evidence type="ECO:0000259" key="3">
    <source>
        <dbReference type="Pfam" id="PF08240"/>
    </source>
</evidence>
<dbReference type="GeneID" id="30019469"/>
<proteinExistence type="predicted"/>
<dbReference type="RefSeq" id="XP_018706511.1">
    <property type="nucleotide sequence ID" value="XM_018846783.1"/>
</dbReference>
<dbReference type="GO" id="GO:0005739">
    <property type="term" value="C:mitochondrion"/>
    <property type="evidence" value="ECO:0007669"/>
    <property type="project" value="TreeGrafter"/>
</dbReference>
<sequence>MADTMKAWQLAFPGRLDEKLELNHNGPRPTSRDLRGQDILVLVRGAALNPADYKVAELGLLARAVLSFPQTPCMDLSGTVLPVGPDVGDVLVGDRVTGRLDPFKPTGALSEQVVLERDDYAKIPPPPPPRTSTTRWAWAPPR</sequence>
<name>A0A168BBW8_CORFA</name>
<comment type="pathway">
    <text evidence="1">Secondary metabolite biosynthesis.</text>
</comment>
<dbReference type="SUPFAM" id="SSF50129">
    <property type="entry name" value="GroES-like"/>
    <property type="match status" value="1"/>
</dbReference>
<evidence type="ECO:0000313" key="4">
    <source>
        <dbReference type="EMBL" id="OAA69907.1"/>
    </source>
</evidence>
<dbReference type="STRING" id="1081104.A0A168BBW8"/>
<organism evidence="4 5">
    <name type="scientific">Cordyceps fumosorosea (strain ARSEF 2679)</name>
    <name type="common">Isaria fumosorosea</name>
    <dbReference type="NCBI Taxonomy" id="1081104"/>
    <lineage>
        <taxon>Eukaryota</taxon>
        <taxon>Fungi</taxon>
        <taxon>Dikarya</taxon>
        <taxon>Ascomycota</taxon>
        <taxon>Pezizomycotina</taxon>
        <taxon>Sordariomycetes</taxon>
        <taxon>Hypocreomycetidae</taxon>
        <taxon>Hypocreales</taxon>
        <taxon>Cordycipitaceae</taxon>
        <taxon>Cordyceps</taxon>
    </lineage>
</organism>
<evidence type="ECO:0000256" key="2">
    <source>
        <dbReference type="SAM" id="MobiDB-lite"/>
    </source>
</evidence>
<dbReference type="InterPro" id="IPR013154">
    <property type="entry name" value="ADH-like_N"/>
</dbReference>
<keyword evidence="5" id="KW-1185">Reference proteome</keyword>